<evidence type="ECO:0000256" key="6">
    <source>
        <dbReference type="ARBA" id="ARBA00022490"/>
    </source>
</evidence>
<dbReference type="GO" id="GO:0005886">
    <property type="term" value="C:plasma membrane"/>
    <property type="evidence" value="ECO:0007669"/>
    <property type="project" value="Ensembl"/>
</dbReference>
<dbReference type="GO" id="GO:0000151">
    <property type="term" value="C:ubiquitin ligase complex"/>
    <property type="evidence" value="ECO:0007669"/>
    <property type="project" value="Ensembl"/>
</dbReference>
<evidence type="ECO:0000256" key="4">
    <source>
        <dbReference type="ARBA" id="ARBA00004906"/>
    </source>
</evidence>
<dbReference type="InterPro" id="IPR000433">
    <property type="entry name" value="Znf_ZZ"/>
</dbReference>
<evidence type="ECO:0000259" key="21">
    <source>
        <dbReference type="PROSITE" id="PS51416"/>
    </source>
</evidence>
<keyword evidence="11" id="KW-0967">Endosome</keyword>
<protein>
    <recommendedName>
        <fullName evidence="5">RING-type E3 ubiquitin transferase</fullName>
        <ecNumber evidence="5">2.3.2.27</ecNumber>
    </recommendedName>
</protein>
<dbReference type="eggNOG" id="KOG0504">
    <property type="taxonomic scope" value="Eukaryota"/>
</dbReference>
<dbReference type="PROSITE" id="PS50297">
    <property type="entry name" value="ANK_REP_REGION"/>
    <property type="match status" value="4"/>
</dbReference>
<name>G3UAY5_LOXAF</name>
<dbReference type="SMART" id="SM00248">
    <property type="entry name" value="ANK"/>
    <property type="match status" value="6"/>
</dbReference>
<keyword evidence="18" id="KW-0040">ANK repeat</keyword>
<dbReference type="FunFam" id="1.25.40.20:FF:000158">
    <property type="entry name" value="E3 ubiquitin-protein ligase MIB2 isoform X3"/>
    <property type="match status" value="1"/>
</dbReference>
<evidence type="ECO:0000256" key="5">
    <source>
        <dbReference type="ARBA" id="ARBA00012483"/>
    </source>
</evidence>
<evidence type="ECO:0000313" key="23">
    <source>
        <dbReference type="Proteomes" id="UP000007646"/>
    </source>
</evidence>
<feature type="repeat" description="ANK" evidence="18">
    <location>
        <begin position="474"/>
        <end position="506"/>
    </location>
</feature>
<dbReference type="Gene3D" id="1.25.40.20">
    <property type="entry name" value="Ankyrin repeat-containing domain"/>
    <property type="match status" value="3"/>
</dbReference>
<dbReference type="FunCoup" id="G3UAY5">
    <property type="interactions" value="350"/>
</dbReference>
<dbReference type="PANTHER" id="PTHR24202:SF4">
    <property type="entry name" value="E3 UBIQUITIN-PROTEIN LIGASE MIB2-RELATED"/>
    <property type="match status" value="1"/>
</dbReference>
<keyword evidence="12 19" id="KW-0863">Zinc-finger</keyword>
<evidence type="ECO:0000256" key="13">
    <source>
        <dbReference type="ARBA" id="ARBA00022786"/>
    </source>
</evidence>
<dbReference type="GO" id="GO:0005769">
    <property type="term" value="C:early endosome"/>
    <property type="evidence" value="ECO:0007669"/>
    <property type="project" value="Ensembl"/>
</dbReference>
<dbReference type="SUPFAM" id="SSF57850">
    <property type="entry name" value="RING/U-box"/>
    <property type="match status" value="1"/>
</dbReference>
<dbReference type="InterPro" id="IPR037252">
    <property type="entry name" value="Mib_Herc2_sf"/>
</dbReference>
<dbReference type="GO" id="GO:0061630">
    <property type="term" value="F:ubiquitin protein ligase activity"/>
    <property type="evidence" value="ECO:0007669"/>
    <property type="project" value="UniProtKB-EC"/>
</dbReference>
<dbReference type="FunFam" id="3.30.60.90:FF:000004">
    <property type="entry name" value="Putative E3 ubiquitin-protein ligase MIB2"/>
    <property type="match status" value="1"/>
</dbReference>
<dbReference type="InterPro" id="IPR036770">
    <property type="entry name" value="Ankyrin_rpt-contain_sf"/>
</dbReference>
<reference evidence="22" key="2">
    <citation type="submission" date="2025-08" db="UniProtKB">
        <authorList>
            <consortium name="Ensembl"/>
        </authorList>
    </citation>
    <scope>IDENTIFICATION</scope>
    <source>
        <strain evidence="22">Isolate ISIS603380</strain>
    </source>
</reference>
<dbReference type="Pfam" id="PF06701">
    <property type="entry name" value="MIB_HERC2"/>
    <property type="match status" value="2"/>
</dbReference>
<evidence type="ECO:0000256" key="10">
    <source>
        <dbReference type="ARBA" id="ARBA00022737"/>
    </source>
</evidence>
<dbReference type="PROSITE" id="PS50088">
    <property type="entry name" value="ANK_REPEAT"/>
    <property type="match status" value="4"/>
</dbReference>
<dbReference type="Pfam" id="PF00023">
    <property type="entry name" value="Ank"/>
    <property type="match status" value="1"/>
</dbReference>
<evidence type="ECO:0000256" key="3">
    <source>
        <dbReference type="ARBA" id="ARBA00004496"/>
    </source>
</evidence>
<dbReference type="PROSITE" id="PS50135">
    <property type="entry name" value="ZF_ZZ_2"/>
    <property type="match status" value="1"/>
</dbReference>
<reference evidence="22" key="3">
    <citation type="submission" date="2025-09" db="UniProtKB">
        <authorList>
            <consortium name="Ensembl"/>
        </authorList>
    </citation>
    <scope>IDENTIFICATION</scope>
    <source>
        <strain evidence="22">Isolate ISIS603380</strain>
    </source>
</reference>
<keyword evidence="6" id="KW-0963">Cytoplasm</keyword>
<dbReference type="InterPro" id="IPR042056">
    <property type="entry name" value="MIB1/2_ZZ"/>
</dbReference>
<dbReference type="Pfam" id="PF00569">
    <property type="entry name" value="ZZ"/>
    <property type="match status" value="1"/>
</dbReference>
<dbReference type="InterPro" id="IPR002110">
    <property type="entry name" value="Ankyrin_rpt"/>
</dbReference>
<dbReference type="SUPFAM" id="SSF48403">
    <property type="entry name" value="Ankyrin repeat"/>
    <property type="match status" value="1"/>
</dbReference>
<keyword evidence="8" id="KW-0808">Transferase</keyword>
<keyword evidence="9" id="KW-0479">Metal-binding</keyword>
<evidence type="ECO:0000256" key="2">
    <source>
        <dbReference type="ARBA" id="ARBA00004177"/>
    </source>
</evidence>
<dbReference type="Ensembl" id="ENSLAFT00000035634.1">
    <property type="protein sequence ID" value="ENSLAFP00000024993.1"/>
    <property type="gene ID" value="ENSLAFG00000004938.4"/>
</dbReference>
<feature type="repeat" description="ANK" evidence="18">
    <location>
        <begin position="540"/>
        <end position="572"/>
    </location>
</feature>
<keyword evidence="14" id="KW-0862">Zinc</keyword>
<keyword evidence="23" id="KW-1185">Reference proteome</keyword>
<feature type="domain" description="ZZ-type" evidence="20">
    <location>
        <begin position="86"/>
        <end position="138"/>
    </location>
</feature>
<dbReference type="PROSITE" id="PS01357">
    <property type="entry name" value="ZF_ZZ_1"/>
    <property type="match status" value="1"/>
</dbReference>
<dbReference type="InterPro" id="IPR043145">
    <property type="entry name" value="Znf_ZZ_sf"/>
</dbReference>
<feature type="repeat" description="ANK" evidence="18">
    <location>
        <begin position="643"/>
        <end position="667"/>
    </location>
</feature>
<dbReference type="HOGENOM" id="CLU_007287_2_1_1"/>
<dbReference type="PANTHER" id="PTHR24202">
    <property type="entry name" value="E3 UBIQUITIN-PROTEIN LIGASE MIB2"/>
    <property type="match status" value="1"/>
</dbReference>
<keyword evidence="13" id="KW-0833">Ubl conjugation pathway</keyword>
<dbReference type="GO" id="GO:0003779">
    <property type="term" value="F:actin binding"/>
    <property type="evidence" value="ECO:0007669"/>
    <property type="project" value="UniProtKB-KW"/>
</dbReference>
<feature type="repeat" description="ANK" evidence="18">
    <location>
        <begin position="507"/>
        <end position="539"/>
    </location>
</feature>
<gene>
    <name evidence="22" type="primary">MIB2</name>
</gene>
<keyword evidence="7" id="KW-0597">Phosphoprotein</keyword>
<reference evidence="22 23" key="1">
    <citation type="submission" date="2009-06" db="EMBL/GenBank/DDBJ databases">
        <title>The Genome Sequence of Loxodonta africana (African elephant).</title>
        <authorList>
            <person name="Di Palma F."/>
            <person name="Heiman D."/>
            <person name="Young S."/>
            <person name="Johnson J."/>
            <person name="Lander E.S."/>
            <person name="Lindblad-Toh K."/>
        </authorList>
    </citation>
    <scope>NUCLEOTIDE SEQUENCE [LARGE SCALE GENOMIC DNA]</scope>
    <source>
        <strain evidence="22 23">Isolate ISIS603380</strain>
    </source>
</reference>
<dbReference type="FunFam" id="1.25.40.20:FF:000075">
    <property type="entry name" value="E3 ubiquitin-protein ligase MIB2 isoform X1"/>
    <property type="match status" value="1"/>
</dbReference>
<dbReference type="AlphaFoldDB" id="G3UAY5"/>
<dbReference type="CDD" id="cd02339">
    <property type="entry name" value="ZZ_Mind_bomb"/>
    <property type="match status" value="1"/>
</dbReference>
<evidence type="ECO:0000256" key="11">
    <source>
        <dbReference type="ARBA" id="ARBA00022753"/>
    </source>
</evidence>
<evidence type="ECO:0000256" key="1">
    <source>
        <dbReference type="ARBA" id="ARBA00000900"/>
    </source>
</evidence>
<dbReference type="FunFam" id="2.30.30.40:FF:000078">
    <property type="entry name" value="Putative e3 ubiquitin-protein ligase mib2"/>
    <property type="match status" value="1"/>
</dbReference>
<dbReference type="OMA" id="VEYERTR"/>
<dbReference type="GeneTree" id="ENSGT00940000158097"/>
<dbReference type="InterPro" id="IPR010606">
    <property type="entry name" value="Mib_Herc2"/>
</dbReference>
<evidence type="ECO:0000256" key="9">
    <source>
        <dbReference type="ARBA" id="ARBA00022723"/>
    </source>
</evidence>
<evidence type="ECO:0000313" key="22">
    <source>
        <dbReference type="Ensembl" id="ENSLAFP00000024993.1"/>
    </source>
</evidence>
<comment type="pathway">
    <text evidence="4">Protein modification; protein ubiquitination.</text>
</comment>
<evidence type="ECO:0000256" key="12">
    <source>
        <dbReference type="ARBA" id="ARBA00022771"/>
    </source>
</evidence>
<dbReference type="EC" id="2.3.2.27" evidence="5"/>
<evidence type="ECO:0000256" key="18">
    <source>
        <dbReference type="PROSITE-ProRule" id="PRU00023"/>
    </source>
</evidence>
<evidence type="ECO:0000259" key="20">
    <source>
        <dbReference type="PROSITE" id="PS50135"/>
    </source>
</evidence>
<accession>G3UAY5</accession>
<dbReference type="GO" id="GO:0016567">
    <property type="term" value="P:protein ubiquitination"/>
    <property type="evidence" value="ECO:0007669"/>
    <property type="project" value="UniProtKB-UniPathway"/>
</dbReference>
<dbReference type="SUPFAM" id="SSF159034">
    <property type="entry name" value="Mib/herc2 domain-like"/>
    <property type="match status" value="2"/>
</dbReference>
<feature type="domain" description="MIB/HERC2" evidence="21">
    <location>
        <begin position="149"/>
        <end position="227"/>
    </location>
</feature>
<dbReference type="eggNOG" id="KOG4582">
    <property type="taxonomic scope" value="Eukaryota"/>
</dbReference>
<dbReference type="Pfam" id="PF12796">
    <property type="entry name" value="Ank_2"/>
    <property type="match status" value="2"/>
</dbReference>
<dbReference type="Proteomes" id="UP000007646">
    <property type="component" value="Unassembled WGS sequence"/>
</dbReference>
<dbReference type="GO" id="GO:0008270">
    <property type="term" value="F:zinc ion binding"/>
    <property type="evidence" value="ECO:0007669"/>
    <property type="project" value="UniProtKB-KW"/>
</dbReference>
<dbReference type="Pfam" id="PF18346">
    <property type="entry name" value="SH3_15"/>
    <property type="match status" value="2"/>
</dbReference>
<dbReference type="Gene3D" id="2.30.30.40">
    <property type="entry name" value="SH3 Domains"/>
    <property type="match status" value="2"/>
</dbReference>
<keyword evidence="15" id="KW-0832">Ubl conjugation</keyword>
<evidence type="ECO:0000256" key="15">
    <source>
        <dbReference type="ARBA" id="ARBA00022843"/>
    </source>
</evidence>
<feature type="domain" description="MIB/HERC2" evidence="21">
    <location>
        <begin position="1"/>
        <end position="80"/>
    </location>
</feature>
<proteinExistence type="predicted"/>
<evidence type="ECO:0000256" key="16">
    <source>
        <dbReference type="ARBA" id="ARBA00023203"/>
    </source>
</evidence>
<keyword evidence="16" id="KW-0009">Actin-binding</keyword>
<evidence type="ECO:0000256" key="8">
    <source>
        <dbReference type="ARBA" id="ARBA00022679"/>
    </source>
</evidence>
<comment type="subcellular location">
    <subcellularLocation>
        <location evidence="3">Cytoplasm</location>
    </subcellularLocation>
    <subcellularLocation>
        <location evidence="2">Endosome</location>
    </subcellularLocation>
</comment>
<sequence>MDPDPQAGVQVGMRVVRGLDWKWGQQDGGEGGVGTVVELGRHGSPSTPDRTVVVQWDHGIRTNYRAGYQGAHDLLLYDNAQIGVRHPNIICDCCKKHGLRGMRWKCRVCFDYDLCTQCYMHNKHDLTHAFERYETAHSRPITLSPRQSLPRIPLRGIFQGAKVVRGPDWEWGSQDGGEGKSGRVVDIRGWDVETGRSVASVTWADGTTNVYRVGHKGKVDLKCVGEASGVPDGPALTYMGDQVQVALLDTDILECRKGHGGWNPRMEFIGQTGTVHRITDRGDVRVQFSNETRWTFHPGALIKHNSFWVGDVVRVLDDLDAVKRLQAGHGEWTDDMAPALGRIGKVVKVFGDGNLRVAVGGQLWTFSPSCLVAYRPEEDANLDVAERARENKSGQAWVASSLSFALDKLRAQKSDSEHLGRLVVEVALGNAARALDLLQRHPEQARPQHQSASSFPCLASPRDRALRAVDAKNQGRTALQVATYLGQVELVRLLLQARAGTDVPDDEGNTALHYAALGNQPEAARVLLSAGCNADALNGSRSAALHVAVQRGFLEVVRVLCERGCDVNLPDAHADTPLHCAISVGTGASGIVEVLTEVPGIDVTATNSQGFTLLHHASLKGHALAVRKILARARQLVDAKKEDGFTALHLAALNNHRDVAQILIREGRCDVNLRNRKLQSPLHLA</sequence>
<keyword evidence="10" id="KW-0677">Repeat</keyword>
<comment type="subunit">
    <text evidence="17">Interacts with actin monomer.</text>
</comment>
<dbReference type="PROSITE" id="PS51416">
    <property type="entry name" value="MIB_HERC2"/>
    <property type="match status" value="2"/>
</dbReference>
<dbReference type="STRING" id="9785.ENSLAFP00000024993"/>
<dbReference type="FunFam" id="2.30.30.40:FF:000044">
    <property type="entry name" value="E3 ubiquitin-protein ligase MIB2, putative"/>
    <property type="match status" value="1"/>
</dbReference>
<comment type="catalytic activity">
    <reaction evidence="1">
        <text>S-ubiquitinyl-[E2 ubiquitin-conjugating enzyme]-L-cysteine + [acceptor protein]-L-lysine = [E2 ubiquitin-conjugating enzyme]-L-cysteine + N(6)-ubiquitinyl-[acceptor protein]-L-lysine.</text>
        <dbReference type="EC" id="2.3.2.27"/>
    </reaction>
</comment>
<dbReference type="InParanoid" id="G3UAY5"/>
<dbReference type="UniPathway" id="UPA00143"/>
<dbReference type="Gene3D" id="3.30.60.90">
    <property type="match status" value="1"/>
</dbReference>
<evidence type="ECO:0000256" key="7">
    <source>
        <dbReference type="ARBA" id="ARBA00022553"/>
    </source>
</evidence>
<evidence type="ECO:0000256" key="17">
    <source>
        <dbReference type="ARBA" id="ARBA00065675"/>
    </source>
</evidence>
<evidence type="ECO:0000256" key="19">
    <source>
        <dbReference type="PROSITE-ProRule" id="PRU00228"/>
    </source>
</evidence>
<dbReference type="InterPro" id="IPR040847">
    <property type="entry name" value="SH3_15"/>
</dbReference>
<organism evidence="22 23">
    <name type="scientific">Loxodonta africana</name>
    <name type="common">African elephant</name>
    <dbReference type="NCBI Taxonomy" id="9785"/>
    <lineage>
        <taxon>Eukaryota</taxon>
        <taxon>Metazoa</taxon>
        <taxon>Chordata</taxon>
        <taxon>Craniata</taxon>
        <taxon>Vertebrata</taxon>
        <taxon>Euteleostomi</taxon>
        <taxon>Mammalia</taxon>
        <taxon>Eutheria</taxon>
        <taxon>Afrotheria</taxon>
        <taxon>Proboscidea</taxon>
        <taxon>Elephantidae</taxon>
        <taxon>Loxodonta</taxon>
    </lineage>
</organism>
<evidence type="ECO:0000256" key="14">
    <source>
        <dbReference type="ARBA" id="ARBA00022833"/>
    </source>
</evidence>
<dbReference type="SMART" id="SM00291">
    <property type="entry name" value="ZnF_ZZ"/>
    <property type="match status" value="1"/>
</dbReference>